<evidence type="ECO:0000313" key="3">
    <source>
        <dbReference type="Proteomes" id="UP000688137"/>
    </source>
</evidence>
<dbReference type="EMBL" id="CAJJDM010000072">
    <property type="protein sequence ID" value="CAD8083061.1"/>
    <property type="molecule type" value="Genomic_DNA"/>
</dbReference>
<protein>
    <submittedName>
        <fullName evidence="2">Uncharacterized protein</fullName>
    </submittedName>
</protein>
<evidence type="ECO:0000313" key="2">
    <source>
        <dbReference type="EMBL" id="CAD8083061.1"/>
    </source>
</evidence>
<keyword evidence="3" id="KW-1185">Reference proteome</keyword>
<feature type="chain" id="PRO_5035833800" evidence="1">
    <location>
        <begin position="24"/>
        <end position="83"/>
    </location>
</feature>
<proteinExistence type="predicted"/>
<dbReference type="AlphaFoldDB" id="A0A8S1MY72"/>
<reference evidence="2" key="1">
    <citation type="submission" date="2021-01" db="EMBL/GenBank/DDBJ databases">
        <authorList>
            <consortium name="Genoscope - CEA"/>
            <person name="William W."/>
        </authorList>
    </citation>
    <scope>NUCLEOTIDE SEQUENCE</scope>
</reference>
<keyword evidence="1" id="KW-0732">Signal</keyword>
<feature type="signal peptide" evidence="1">
    <location>
        <begin position="1"/>
        <end position="23"/>
    </location>
</feature>
<sequence length="83" mass="10067">MLDQRLLIIFIYWMFGFFNKVRVEDIGVDSPKLNYSKEQANNGYELMYNILNYSIKYQNTIDLIVYSIVNIYLNEKEIHQYKI</sequence>
<comment type="caution">
    <text evidence="2">The sequence shown here is derived from an EMBL/GenBank/DDBJ whole genome shotgun (WGS) entry which is preliminary data.</text>
</comment>
<accession>A0A8S1MY72</accession>
<dbReference type="Proteomes" id="UP000688137">
    <property type="component" value="Unassembled WGS sequence"/>
</dbReference>
<evidence type="ECO:0000256" key="1">
    <source>
        <dbReference type="SAM" id="SignalP"/>
    </source>
</evidence>
<organism evidence="2 3">
    <name type="scientific">Paramecium primaurelia</name>
    <dbReference type="NCBI Taxonomy" id="5886"/>
    <lineage>
        <taxon>Eukaryota</taxon>
        <taxon>Sar</taxon>
        <taxon>Alveolata</taxon>
        <taxon>Ciliophora</taxon>
        <taxon>Intramacronucleata</taxon>
        <taxon>Oligohymenophorea</taxon>
        <taxon>Peniculida</taxon>
        <taxon>Parameciidae</taxon>
        <taxon>Paramecium</taxon>
    </lineage>
</organism>
<gene>
    <name evidence="2" type="ORF">PPRIM_AZ9-3.1.T0690090</name>
</gene>
<name>A0A8S1MY72_PARPR</name>